<proteinExistence type="predicted"/>
<evidence type="ECO:0000313" key="1">
    <source>
        <dbReference type="EMBL" id="SMP94188.1"/>
    </source>
</evidence>
<sequence>MNAKNEKYIGKTLEELESIFDCSAKWIYKNQYEIIMKTYFFGLFQKKLYVKCYNNGVVWDFYSRTDIM</sequence>
<comment type="caution">
    <text evidence="1">The sequence shown here is derived from an EMBL/GenBank/DDBJ whole genome shotgun (WGS) entry which is preliminary data.</text>
</comment>
<dbReference type="EMBL" id="FXUO01000005">
    <property type="protein sequence ID" value="SMP94188.1"/>
    <property type="molecule type" value="Genomic_DNA"/>
</dbReference>
<dbReference type="Proteomes" id="UP001158050">
    <property type="component" value="Unassembled WGS sequence"/>
</dbReference>
<dbReference type="RefSeq" id="WP_283417100.1">
    <property type="nucleotide sequence ID" value="NZ_FXUO01000005.1"/>
</dbReference>
<protein>
    <submittedName>
        <fullName evidence="1">Uncharacterized protein</fullName>
    </submittedName>
</protein>
<reference evidence="1 2" key="1">
    <citation type="submission" date="2017-05" db="EMBL/GenBank/DDBJ databases">
        <authorList>
            <person name="Varghese N."/>
            <person name="Submissions S."/>
        </authorList>
    </citation>
    <scope>NUCLEOTIDE SEQUENCE [LARGE SCALE GENOMIC DNA]</scope>
    <source>
        <strain evidence="1 2">DSM 18015</strain>
    </source>
</reference>
<keyword evidence="2" id="KW-1185">Reference proteome</keyword>
<accession>A0ABY1R7I1</accession>
<gene>
    <name evidence="1" type="ORF">SAMN05421679_105270</name>
</gene>
<organism evidence="1 2">
    <name type="scientific">Epilithonimonas pallida</name>
    <dbReference type="NCBI Taxonomy" id="373671"/>
    <lineage>
        <taxon>Bacteria</taxon>
        <taxon>Pseudomonadati</taxon>
        <taxon>Bacteroidota</taxon>
        <taxon>Flavobacteriia</taxon>
        <taxon>Flavobacteriales</taxon>
        <taxon>Weeksellaceae</taxon>
        <taxon>Chryseobacterium group</taxon>
        <taxon>Epilithonimonas</taxon>
    </lineage>
</organism>
<evidence type="ECO:0000313" key="2">
    <source>
        <dbReference type="Proteomes" id="UP001158050"/>
    </source>
</evidence>
<name>A0ABY1R7I1_9FLAO</name>